<protein>
    <recommendedName>
        <fullName evidence="5">Histidine kinase/HSP90-like ATPase domain-containing protein</fullName>
    </recommendedName>
</protein>
<dbReference type="InterPro" id="IPR003594">
    <property type="entry name" value="HATPase_dom"/>
</dbReference>
<dbReference type="CDD" id="cd16917">
    <property type="entry name" value="HATPase_UhpB-NarQ-NarX-like"/>
    <property type="match status" value="1"/>
</dbReference>
<feature type="transmembrane region" description="Helical" evidence="4">
    <location>
        <begin position="254"/>
        <end position="276"/>
    </location>
</feature>
<dbReference type="EMBL" id="BPFH01000005">
    <property type="protein sequence ID" value="GIT96039.1"/>
    <property type="molecule type" value="Genomic_DNA"/>
</dbReference>
<name>A0ABQ4NNR5_9RHOB</name>
<feature type="domain" description="Histidine kinase/HSP90-like ATPase" evidence="5">
    <location>
        <begin position="611"/>
        <end position="701"/>
    </location>
</feature>
<evidence type="ECO:0000313" key="6">
    <source>
        <dbReference type="EMBL" id="GIT96039.1"/>
    </source>
</evidence>
<dbReference type="SMART" id="SM00387">
    <property type="entry name" value="HATPase_c"/>
    <property type="match status" value="1"/>
</dbReference>
<comment type="caution">
    <text evidence="6">The sequence shown here is derived from an EMBL/GenBank/DDBJ whole genome shotgun (WGS) entry which is preliminary data.</text>
</comment>
<keyword evidence="4" id="KW-1133">Transmembrane helix</keyword>
<evidence type="ECO:0000256" key="2">
    <source>
        <dbReference type="ARBA" id="ARBA00022777"/>
    </source>
</evidence>
<gene>
    <name evidence="6" type="ORF">JANAI62_26620</name>
</gene>
<evidence type="ECO:0000313" key="7">
    <source>
        <dbReference type="Proteomes" id="UP000786693"/>
    </source>
</evidence>
<feature type="transmembrane region" description="Helical" evidence="4">
    <location>
        <begin position="322"/>
        <end position="340"/>
    </location>
</feature>
<dbReference type="Pfam" id="PF02518">
    <property type="entry name" value="HATPase_c"/>
    <property type="match status" value="1"/>
</dbReference>
<keyword evidence="2" id="KW-0418">Kinase</keyword>
<evidence type="ECO:0000256" key="3">
    <source>
        <dbReference type="ARBA" id="ARBA00023012"/>
    </source>
</evidence>
<feature type="transmembrane region" description="Helical" evidence="4">
    <location>
        <begin position="352"/>
        <end position="371"/>
    </location>
</feature>
<evidence type="ECO:0000256" key="4">
    <source>
        <dbReference type="SAM" id="Phobius"/>
    </source>
</evidence>
<dbReference type="PANTHER" id="PTHR24421">
    <property type="entry name" value="NITRATE/NITRITE SENSOR PROTEIN NARX-RELATED"/>
    <property type="match status" value="1"/>
</dbReference>
<keyword evidence="4" id="KW-0472">Membrane</keyword>
<organism evidence="6 7">
    <name type="scientific">Jannaschia pagri</name>
    <dbReference type="NCBI Taxonomy" id="2829797"/>
    <lineage>
        <taxon>Bacteria</taxon>
        <taxon>Pseudomonadati</taxon>
        <taxon>Pseudomonadota</taxon>
        <taxon>Alphaproteobacteria</taxon>
        <taxon>Rhodobacterales</taxon>
        <taxon>Roseobacteraceae</taxon>
        <taxon>Jannaschia</taxon>
    </lineage>
</organism>
<sequence>MFGTSLAVVLAAILSVLTTVTALNQPWIGAEKTIGGEGPGIAITGFDPAGPAADVQGSRILAIEGSTGRIDVTPADALEEPDVLPSYQAMRDLFANQGALTEALRAGPVTIVTDEAAATVTAAQSRPLGSLPFVFWIQILVAVSSLVLGGWAASLRPKDLAPWLFAAAGAGLALAIFAAALYSTRDLALPEATWTFVSSLNVFGAITFGAFMGSMMLIYPVRLIPLWAVWIQPVVFALWYLGNPLGFWASRATGGHLATAVEMGMIVLGLLAQLWATRKNPKERSIAVWFGISVVFGSGMFIALMAVPGALGYEPTIRQGHAFLLFLFVYLGLAIGVARFRMFDLGDWSFRIFYYAVGVVLLFGLDAALISSLSFDAVPAFSSALLIVVVLYLPFRDQLSAVLRRRTARPAEDLSDAIGAVALAPTPQEREARYRDVLEAAFRPLTIDPAPGAVQAPTLIDEGAALDVPGPAGVPPLRLRWTGGGRRLYAPSDLRRAEGIVGTIARLDALADARDKAVEMERARIDRDVHDNIGVQLLGALHSAQPERKNALIRQTLSDLRDIVANTKAVDAPLREVVADLRGEVGMIYEAAGLPLEWADRDLPDVTVSAAVASSLRAIVREATGNALRHSNASRVSVKLSTQDGSVSLVVRDDGTGIAQDAARGNGLDNLAIRAEPLGGHFALDTGPHGTTLRMILPFDGTIAMPLAGE</sequence>
<feature type="transmembrane region" description="Helical" evidence="4">
    <location>
        <begin position="223"/>
        <end position="242"/>
    </location>
</feature>
<dbReference type="InterPro" id="IPR036890">
    <property type="entry name" value="HATPase_C_sf"/>
</dbReference>
<keyword evidence="1" id="KW-0808">Transferase</keyword>
<keyword evidence="3" id="KW-0902">Two-component regulatory system</keyword>
<evidence type="ECO:0000256" key="1">
    <source>
        <dbReference type="ARBA" id="ARBA00022679"/>
    </source>
</evidence>
<dbReference type="InterPro" id="IPR050482">
    <property type="entry name" value="Sensor_HK_TwoCompSys"/>
</dbReference>
<evidence type="ECO:0000259" key="5">
    <source>
        <dbReference type="SMART" id="SM00387"/>
    </source>
</evidence>
<accession>A0ABQ4NNR5</accession>
<keyword evidence="7" id="KW-1185">Reference proteome</keyword>
<feature type="transmembrane region" description="Helical" evidence="4">
    <location>
        <begin position="288"/>
        <end position="310"/>
    </location>
</feature>
<feature type="transmembrane region" description="Helical" evidence="4">
    <location>
        <begin position="133"/>
        <end position="153"/>
    </location>
</feature>
<proteinExistence type="predicted"/>
<dbReference type="Proteomes" id="UP000786693">
    <property type="component" value="Unassembled WGS sequence"/>
</dbReference>
<reference evidence="6 7" key="1">
    <citation type="submission" date="2021-05" db="EMBL/GenBank/DDBJ databases">
        <title>Bacteria Genome sequencing.</title>
        <authorList>
            <person name="Takabe Y."/>
            <person name="Nakajima Y."/>
            <person name="Suzuki S."/>
            <person name="Shiozaki T."/>
        </authorList>
    </citation>
    <scope>NUCLEOTIDE SEQUENCE [LARGE SCALE GENOMIC DNA]</scope>
    <source>
        <strain evidence="6 7">AI_62</strain>
    </source>
</reference>
<feature type="transmembrane region" description="Helical" evidence="4">
    <location>
        <begin position="160"/>
        <end position="182"/>
    </location>
</feature>
<dbReference type="SUPFAM" id="SSF55874">
    <property type="entry name" value="ATPase domain of HSP90 chaperone/DNA topoisomerase II/histidine kinase"/>
    <property type="match status" value="1"/>
</dbReference>
<feature type="transmembrane region" description="Helical" evidence="4">
    <location>
        <begin position="377"/>
        <end position="395"/>
    </location>
</feature>
<feature type="transmembrane region" description="Helical" evidence="4">
    <location>
        <begin position="194"/>
        <end position="211"/>
    </location>
</feature>
<dbReference type="Gene3D" id="3.30.565.10">
    <property type="entry name" value="Histidine kinase-like ATPase, C-terminal domain"/>
    <property type="match status" value="1"/>
</dbReference>
<keyword evidence="4" id="KW-0812">Transmembrane</keyword>